<dbReference type="STRING" id="1858805.M5FZL5"/>
<feature type="compositionally biased region" description="Basic residues" evidence="1">
    <location>
        <begin position="495"/>
        <end position="507"/>
    </location>
</feature>
<feature type="compositionally biased region" description="Acidic residues" evidence="1">
    <location>
        <begin position="311"/>
        <end position="324"/>
    </location>
</feature>
<reference evidence="2 3" key="1">
    <citation type="journal article" date="2012" name="Science">
        <title>The Paleozoic origin of enzymatic lignin decomposition reconstructed from 31 fungal genomes.</title>
        <authorList>
            <person name="Floudas D."/>
            <person name="Binder M."/>
            <person name="Riley R."/>
            <person name="Barry K."/>
            <person name="Blanchette R.A."/>
            <person name="Henrissat B."/>
            <person name="Martinez A.T."/>
            <person name="Otillar R."/>
            <person name="Spatafora J.W."/>
            <person name="Yadav J.S."/>
            <person name="Aerts A."/>
            <person name="Benoit I."/>
            <person name="Boyd A."/>
            <person name="Carlson A."/>
            <person name="Copeland A."/>
            <person name="Coutinho P.M."/>
            <person name="de Vries R.P."/>
            <person name="Ferreira P."/>
            <person name="Findley K."/>
            <person name="Foster B."/>
            <person name="Gaskell J."/>
            <person name="Glotzer D."/>
            <person name="Gorecki P."/>
            <person name="Heitman J."/>
            <person name="Hesse C."/>
            <person name="Hori C."/>
            <person name="Igarashi K."/>
            <person name="Jurgens J.A."/>
            <person name="Kallen N."/>
            <person name="Kersten P."/>
            <person name="Kohler A."/>
            <person name="Kuees U."/>
            <person name="Kumar T.K.A."/>
            <person name="Kuo A."/>
            <person name="LaButti K."/>
            <person name="Larrondo L.F."/>
            <person name="Lindquist E."/>
            <person name="Ling A."/>
            <person name="Lombard V."/>
            <person name="Lucas S."/>
            <person name="Lundell T."/>
            <person name="Martin R."/>
            <person name="McLaughlin D.J."/>
            <person name="Morgenstern I."/>
            <person name="Morin E."/>
            <person name="Murat C."/>
            <person name="Nagy L.G."/>
            <person name="Nolan M."/>
            <person name="Ohm R.A."/>
            <person name="Patyshakuliyeva A."/>
            <person name="Rokas A."/>
            <person name="Ruiz-Duenas F.J."/>
            <person name="Sabat G."/>
            <person name="Salamov A."/>
            <person name="Samejima M."/>
            <person name="Schmutz J."/>
            <person name="Slot J.C."/>
            <person name="St John F."/>
            <person name="Stenlid J."/>
            <person name="Sun H."/>
            <person name="Sun S."/>
            <person name="Syed K."/>
            <person name="Tsang A."/>
            <person name="Wiebenga A."/>
            <person name="Young D."/>
            <person name="Pisabarro A."/>
            <person name="Eastwood D.C."/>
            <person name="Martin F."/>
            <person name="Cullen D."/>
            <person name="Grigoriev I.V."/>
            <person name="Hibbett D.S."/>
        </authorList>
    </citation>
    <scope>NUCLEOTIDE SEQUENCE [LARGE SCALE GENOMIC DNA]</scope>
    <source>
        <strain evidence="2 3">DJM-731 SS1</strain>
    </source>
</reference>
<feature type="compositionally biased region" description="Low complexity" evidence="1">
    <location>
        <begin position="460"/>
        <end position="477"/>
    </location>
</feature>
<dbReference type="Proteomes" id="UP000030653">
    <property type="component" value="Unassembled WGS sequence"/>
</dbReference>
<feature type="compositionally biased region" description="Basic and acidic residues" evidence="1">
    <location>
        <begin position="564"/>
        <end position="576"/>
    </location>
</feature>
<feature type="compositionally biased region" description="Acidic residues" evidence="1">
    <location>
        <begin position="604"/>
        <end position="615"/>
    </location>
</feature>
<name>M5FZL5_DACPD</name>
<dbReference type="RefSeq" id="XP_040630365.1">
    <property type="nucleotide sequence ID" value="XM_040772208.1"/>
</dbReference>
<gene>
    <name evidence="2" type="ORF">DACRYDRAFT_21057</name>
</gene>
<evidence type="ECO:0000256" key="1">
    <source>
        <dbReference type="SAM" id="MobiDB-lite"/>
    </source>
</evidence>
<dbReference type="EMBL" id="JH795859">
    <property type="protein sequence ID" value="EJU03471.1"/>
    <property type="molecule type" value="Genomic_DNA"/>
</dbReference>
<feature type="compositionally biased region" description="Basic and acidic residues" evidence="1">
    <location>
        <begin position="278"/>
        <end position="291"/>
    </location>
</feature>
<feature type="non-terminal residue" evidence="2">
    <location>
        <position position="777"/>
    </location>
</feature>
<feature type="compositionally biased region" description="Basic and acidic residues" evidence="1">
    <location>
        <begin position="250"/>
        <end position="260"/>
    </location>
</feature>
<sequence length="777" mass="85170">MHEEDDIIDIEGDICPVCEFECTCRAASSSRVTTTTSTVSVSARTLPHTYPAPFNTVVAPGHVPSGTFGVFALNSGPTASIFPAPSPIISQNKKSKSTITTTKKATAAVIVKKEDEEKKLGVKIKVKPLSSVNVGTSLAALPPRKRGRPSKVDLAKRQAEEARLAAVAASVMAEPDDAESTSTLTDLDDDEQGRATPRQRERRDSGEFPTFISAFTTSSAASDTGEEEDSEDSLDLDSGDDTELEEEEERAIVREHEALEGGKGSGTDAEQRRRRWAWQKERRERERRVEQGEEDGASENDIGHRRTGREEEQEEEQEEEDPELDDAHTSLELTPPDALAPVPDRIRTQEQEPYWTESEDDEEDRFFGHLSDFSDFPSDFYQRKRARGDARGEDTESDDDDLSDGSILSSVSLAEAAQSGLYDYAASAGPFLRAKRKEKRRSWSKLDSPGTMPHSRPQSRTHLNGNNVGNNRSSRSSPRTHSRQKSHAFSYDEKRHKRSKRREKRPKMVLVEDGEGRLVFGEEWEHDSWLGSGSSGDGEEMMELFPSEDEQTGKPVEAGDQEDGEGRDATEPEPERLAFVPMSQPDELLAPLPPLPPRATLTSELDDAIDMDSPESSEWTGEGETTDEEDVPGLRQEEAEAMFELGLVRTRSGERLPEVQPENILGLGVDPAVQAMLPPPTLASVIASAAAAVSVPPAPMGAPAVSFQPIQTPQKIARPVRPLPAPRTPGPGPPKLPRAYPVPSLSTWTPPVQSVRSMVFVVDGKDASGISPFAKIR</sequence>
<feature type="region of interest" description="Disordered" evidence="1">
    <location>
        <begin position="434"/>
        <end position="631"/>
    </location>
</feature>
<keyword evidence="3" id="KW-1185">Reference proteome</keyword>
<dbReference type="GeneID" id="63687270"/>
<evidence type="ECO:0000313" key="2">
    <source>
        <dbReference type="EMBL" id="EJU03471.1"/>
    </source>
</evidence>
<feature type="compositionally biased region" description="Low complexity" evidence="1">
    <location>
        <begin position="208"/>
        <end position="223"/>
    </location>
</feature>
<evidence type="ECO:0000313" key="3">
    <source>
        <dbReference type="Proteomes" id="UP000030653"/>
    </source>
</evidence>
<proteinExistence type="predicted"/>
<feature type="compositionally biased region" description="Acidic residues" evidence="1">
    <location>
        <begin position="224"/>
        <end position="249"/>
    </location>
</feature>
<dbReference type="AlphaFoldDB" id="M5FZL5"/>
<protein>
    <submittedName>
        <fullName evidence="2">Uncharacterized protein</fullName>
    </submittedName>
</protein>
<accession>M5FZL5</accession>
<feature type="compositionally biased region" description="Acidic residues" evidence="1">
    <location>
        <begin position="537"/>
        <end position="550"/>
    </location>
</feature>
<feature type="compositionally biased region" description="Basic and acidic residues" evidence="1">
    <location>
        <begin position="301"/>
        <end position="310"/>
    </location>
</feature>
<feature type="region of interest" description="Disordered" evidence="1">
    <location>
        <begin position="168"/>
        <end position="405"/>
    </location>
</feature>
<dbReference type="HOGENOM" id="CLU_360410_0_0_1"/>
<organism evidence="2 3">
    <name type="scientific">Dacryopinax primogenitus (strain DJM 731)</name>
    <name type="common">Brown rot fungus</name>
    <dbReference type="NCBI Taxonomy" id="1858805"/>
    <lineage>
        <taxon>Eukaryota</taxon>
        <taxon>Fungi</taxon>
        <taxon>Dikarya</taxon>
        <taxon>Basidiomycota</taxon>
        <taxon>Agaricomycotina</taxon>
        <taxon>Dacrymycetes</taxon>
        <taxon>Dacrymycetales</taxon>
        <taxon>Dacrymycetaceae</taxon>
        <taxon>Dacryopinax</taxon>
    </lineage>
</organism>
<feature type="compositionally biased region" description="Basic residues" evidence="1">
    <location>
        <begin position="434"/>
        <end position="443"/>
    </location>
</feature>